<feature type="domain" description="ResB-like" evidence="8">
    <location>
        <begin position="358"/>
        <end position="438"/>
    </location>
</feature>
<keyword evidence="3 6" id="KW-0201">Cytochrome c-type biogenesis</keyword>
<dbReference type="InterPro" id="IPR007816">
    <property type="entry name" value="ResB-like_domain"/>
</dbReference>
<dbReference type="GO" id="GO:0009535">
    <property type="term" value="C:chloroplast thylakoid membrane"/>
    <property type="evidence" value="ECO:0007669"/>
    <property type="project" value="UniProtKB-SubCell"/>
</dbReference>
<feature type="domain" description="ResB-like" evidence="8">
    <location>
        <begin position="35"/>
        <end position="299"/>
    </location>
</feature>
<evidence type="ECO:0000259" key="8">
    <source>
        <dbReference type="Pfam" id="PF05140"/>
    </source>
</evidence>
<evidence type="ECO:0000256" key="2">
    <source>
        <dbReference type="ARBA" id="ARBA00022692"/>
    </source>
</evidence>
<dbReference type="HAMAP" id="MF_01392">
    <property type="entry name" value="CytC_Ccs1"/>
    <property type="match status" value="1"/>
</dbReference>
<evidence type="ECO:0000256" key="4">
    <source>
        <dbReference type="ARBA" id="ARBA00022989"/>
    </source>
</evidence>
<organism evidence="9">
    <name type="scientific">Compsopogon caeruleus</name>
    <dbReference type="NCBI Taxonomy" id="31354"/>
    <lineage>
        <taxon>Eukaryota</taxon>
        <taxon>Rhodophyta</taxon>
        <taxon>Compsopogonophyceae</taxon>
        <taxon>Compsopogonales</taxon>
        <taxon>Compsopogonaceae</taxon>
        <taxon>Compsopogon</taxon>
    </lineage>
</organism>
<dbReference type="Pfam" id="PF05140">
    <property type="entry name" value="ResB"/>
    <property type="match status" value="2"/>
</dbReference>
<feature type="transmembrane region" description="Helical" evidence="7">
    <location>
        <begin position="25"/>
        <end position="48"/>
    </location>
</feature>
<feature type="transmembrane region" description="Helical" evidence="7">
    <location>
        <begin position="389"/>
        <end position="409"/>
    </location>
</feature>
<comment type="subunit">
    <text evidence="6">May interact with CcsA.</text>
</comment>
<dbReference type="GeneID" id="33366826"/>
<keyword evidence="6" id="KW-0793">Thylakoid</keyword>
<comment type="subcellular location">
    <subcellularLocation>
        <location evidence="1">Membrane</location>
        <topology evidence="1">Multi-pass membrane protein</topology>
    </subcellularLocation>
    <subcellularLocation>
        <location evidence="6">Plastid</location>
        <location evidence="6">Chloroplast thylakoid membrane</location>
        <topology evidence="6">Multi-pass membrane protein</topology>
    </subcellularLocation>
</comment>
<evidence type="ECO:0000256" key="7">
    <source>
        <dbReference type="SAM" id="Phobius"/>
    </source>
</evidence>
<dbReference type="EMBL" id="KY083067">
    <property type="protein sequence ID" value="ARX96155.1"/>
    <property type="molecule type" value="Genomic_DNA"/>
</dbReference>
<keyword evidence="5 6" id="KW-0472">Membrane</keyword>
<accession>A0A1Z1XBC2</accession>
<dbReference type="PANTHER" id="PTHR31566">
    <property type="entry name" value="CYTOCHROME C BIOGENESIS PROTEIN CCS1, CHLOROPLASTIC"/>
    <property type="match status" value="1"/>
</dbReference>
<geneLocation type="chloroplast" evidence="9"/>
<keyword evidence="4 6" id="KW-1133">Transmembrane helix</keyword>
<evidence type="ECO:0000256" key="6">
    <source>
        <dbReference type="HAMAP-Rule" id="MF_01392"/>
    </source>
</evidence>
<name>A0A1Z1XBC2_9RHOD</name>
<evidence type="ECO:0000256" key="1">
    <source>
        <dbReference type="ARBA" id="ARBA00004141"/>
    </source>
</evidence>
<feature type="transmembrane region" description="Helical" evidence="7">
    <location>
        <begin position="93"/>
        <end position="117"/>
    </location>
</feature>
<comment type="function">
    <text evidence="6">Required during biogenesis of c-type cytochromes (cytochrome c6 and cytochrome f) at the step of heme attachment.</text>
</comment>
<keyword evidence="9" id="KW-0934">Plastid</keyword>
<comment type="similarity">
    <text evidence="6">Belongs to the Ccs1/CcsB family.</text>
</comment>
<evidence type="ECO:0000256" key="5">
    <source>
        <dbReference type="ARBA" id="ARBA00023136"/>
    </source>
</evidence>
<keyword evidence="2 6" id="KW-0812">Transmembrane</keyword>
<reference evidence="9" key="1">
    <citation type="submission" date="2016-11" db="EMBL/GenBank/DDBJ databases">
        <title>Chloroplast genome of compsopogon caeruleus.</title>
        <authorList>
            <person name="Nan F."/>
        </authorList>
    </citation>
    <scope>NUCLEOTIDE SEQUENCE</scope>
</reference>
<evidence type="ECO:0000256" key="3">
    <source>
        <dbReference type="ARBA" id="ARBA00022748"/>
    </source>
</evidence>
<dbReference type="AlphaFoldDB" id="A0A1Z1XBC2"/>
<proteinExistence type="inferred from homology"/>
<dbReference type="PANTHER" id="PTHR31566:SF0">
    <property type="entry name" value="CYTOCHROME C BIOGENESIS PROTEIN CCS1, CHLOROPLASTIC"/>
    <property type="match status" value="1"/>
</dbReference>
<protein>
    <recommendedName>
        <fullName evidence="6">Cytochrome c biogenesis protein Ccs1</fullName>
    </recommendedName>
</protein>
<evidence type="ECO:0000313" key="9">
    <source>
        <dbReference type="EMBL" id="ARX96155.1"/>
    </source>
</evidence>
<keyword evidence="9" id="KW-0150">Chloroplast</keyword>
<dbReference type="InterPro" id="IPR023494">
    <property type="entry name" value="Cyt_c_bgen_Ccs1/CcsB/ResB"/>
</dbReference>
<gene>
    <name evidence="6 9" type="primary">ccs1</name>
</gene>
<dbReference type="GO" id="GO:0017004">
    <property type="term" value="P:cytochrome complex assembly"/>
    <property type="evidence" value="ECO:0007669"/>
    <property type="project" value="UniProtKB-UniRule"/>
</dbReference>
<dbReference type="RefSeq" id="YP_009402806.1">
    <property type="nucleotide sequence ID" value="NC_035350.1"/>
</dbReference>
<sequence>MQYIFRFLIILFISMKMKNAIKWKLVKFFTSLQNSIIILLIIAFYAALGTIIEQNKTLEFYQLNYPLSNPLFRIISWRFIQLLELDHVYNSHYFILLIILLVLSLLTCTFSIQLPILKISKSWLFYKYQHQFTKLKNYSSLSSNSLASSLMYLYDFKYSSFQQRNSVYSYKGLVGRFAPIVVHFSIVLILFGSVLSSFFGFTLQEIIPQGEVFHFQNIVRSGQLGFINQDLQLKVNNFWIQYNSDKSINQFFSSIVLQNSKEEVLKSGLIYVNQPLRYKGLSVYQTDWNLIGIRLRINNSTLQLPFKLLILNNGNRIWTTYIPVDQSLQKGYFIIVSSLDGQVSIYSNSKQFLFSINKGQLFYLDNISLEIVDILSSTGLQIKADPGIFYVYSGFLFVIFSTIFSYFSYSQIWLSLYKSIVLIGGNTNRANLIFEEDFWSIENKVQEKII</sequence>
<feature type="transmembrane region" description="Helical" evidence="7">
    <location>
        <begin position="174"/>
        <end position="201"/>
    </location>
</feature>